<dbReference type="Pfam" id="PF01814">
    <property type="entry name" value="Hemerythrin"/>
    <property type="match status" value="1"/>
</dbReference>
<name>A0A0D5LVH1_MAREN</name>
<dbReference type="HOGENOM" id="CLU_134336_0_0_5"/>
<evidence type="ECO:0000259" key="1">
    <source>
        <dbReference type="Pfam" id="PF01814"/>
    </source>
</evidence>
<gene>
    <name evidence="2" type="ORF">TM49_17150</name>
</gene>
<dbReference type="InterPro" id="IPR012312">
    <property type="entry name" value="Hemerythrin-like"/>
</dbReference>
<dbReference type="KEGG" id="mey:TM49_17150"/>
<accession>A0A0D5LVH1</accession>
<sequence length="145" mass="16149">MPAPPGEPAGALQSTHRAVDRLCDMLEAVADSLPAHVDRRLCHRLADELAPSLKAAQEFEELQIFPPLRTAAMGRASVLAVLERLEYEHFEDLCFAEEASEVLRRLANGGQVNTEALGYMLRGLFSALRRHMMFEQEFVRHGAHG</sequence>
<dbReference type="Gene3D" id="1.20.120.520">
    <property type="entry name" value="nmb1532 protein domain like"/>
    <property type="match status" value="1"/>
</dbReference>
<dbReference type="PATRIC" id="fig|1486262.3.peg.3548"/>
<dbReference type="Proteomes" id="UP000032611">
    <property type="component" value="Chromosome"/>
</dbReference>
<reference evidence="2 3" key="1">
    <citation type="journal article" date="2015" name="Genome Announc.">
        <title>Complete genome sequence of Martelella endophytica YC6887, which has antifungal activity associated with a halophyte.</title>
        <authorList>
            <person name="Khan A."/>
            <person name="Khan H."/>
            <person name="Chung E.J."/>
            <person name="Hossain M.T."/>
            <person name="Chung Y.R."/>
        </authorList>
    </citation>
    <scope>NUCLEOTIDE SEQUENCE [LARGE SCALE GENOMIC DNA]</scope>
    <source>
        <strain evidence="2">YC6887</strain>
    </source>
</reference>
<keyword evidence="3" id="KW-1185">Reference proteome</keyword>
<dbReference type="AlphaFoldDB" id="A0A0D5LVH1"/>
<feature type="domain" description="Hemerythrin-like" evidence="1">
    <location>
        <begin position="12"/>
        <end position="136"/>
    </location>
</feature>
<evidence type="ECO:0000313" key="3">
    <source>
        <dbReference type="Proteomes" id="UP000032611"/>
    </source>
</evidence>
<organism evidence="2 3">
    <name type="scientific">Martelella endophytica</name>
    <dbReference type="NCBI Taxonomy" id="1486262"/>
    <lineage>
        <taxon>Bacteria</taxon>
        <taxon>Pseudomonadati</taxon>
        <taxon>Pseudomonadota</taxon>
        <taxon>Alphaproteobacteria</taxon>
        <taxon>Hyphomicrobiales</taxon>
        <taxon>Aurantimonadaceae</taxon>
        <taxon>Martelella</taxon>
    </lineage>
</organism>
<proteinExistence type="predicted"/>
<dbReference type="EMBL" id="CP010803">
    <property type="protein sequence ID" value="AJY48299.1"/>
    <property type="molecule type" value="Genomic_DNA"/>
</dbReference>
<evidence type="ECO:0000313" key="2">
    <source>
        <dbReference type="EMBL" id="AJY48299.1"/>
    </source>
</evidence>
<protein>
    <recommendedName>
        <fullName evidence="1">Hemerythrin-like domain-containing protein</fullName>
    </recommendedName>
</protein>